<feature type="transmembrane region" description="Helical" evidence="8">
    <location>
        <begin position="138"/>
        <end position="161"/>
    </location>
</feature>
<dbReference type="PANTHER" id="PTHR21716:SF53">
    <property type="entry name" value="PERMEASE PERM-RELATED"/>
    <property type="match status" value="1"/>
</dbReference>
<organism evidence="9 10">
    <name type="scientific">Sphingobium lignivorans</name>
    <dbReference type="NCBI Taxonomy" id="2735886"/>
    <lineage>
        <taxon>Bacteria</taxon>
        <taxon>Pseudomonadati</taxon>
        <taxon>Pseudomonadota</taxon>
        <taxon>Alphaproteobacteria</taxon>
        <taxon>Sphingomonadales</taxon>
        <taxon>Sphingomonadaceae</taxon>
        <taxon>Sphingobium</taxon>
    </lineage>
</organism>
<comment type="similarity">
    <text evidence="2">Belongs to the autoinducer-2 exporter (AI-2E) (TC 2.A.86) family.</text>
</comment>
<evidence type="ECO:0000256" key="7">
    <source>
        <dbReference type="ARBA" id="ARBA00023136"/>
    </source>
</evidence>
<feature type="transmembrane region" description="Helical" evidence="8">
    <location>
        <begin position="29"/>
        <end position="46"/>
    </location>
</feature>
<sequence>MALPTRNALLALIAVLVVAWTLRATAMVAVPVVAALLAALAVAPLARRISRAVPPSLGWLGPLAATGLVLALIVALGAGLSIAGGQIVSMAPAVAERTKQLAQSGGDILLGASIMEPQQLQGLAARLMEPAFAITQGLLGTTATIVSGLVLILFLVLLMLLEGPVWRQKMEAIGGDGAWLGAIEQAGAQLRRFLLVRLLLGAVTGALYALWLSFFGVDLLLTWGLLALLLNFIPTIGSIIAGALPAAYVAITRDVGTALVIGAGLLVIEQIMGNYVDPRVMGKQMALSSLVVLVSLLVWTWAWGAAGTLLATPLTALLVDLCRVVPTLRPVALLMSSDAKVER</sequence>
<evidence type="ECO:0000256" key="2">
    <source>
        <dbReference type="ARBA" id="ARBA00009773"/>
    </source>
</evidence>
<accession>A0ABR6NCB1</accession>
<feature type="transmembrane region" description="Helical" evidence="8">
    <location>
        <begin position="194"/>
        <end position="214"/>
    </location>
</feature>
<name>A0ABR6NCB1_9SPHN</name>
<keyword evidence="3" id="KW-0813">Transport</keyword>
<dbReference type="InterPro" id="IPR002549">
    <property type="entry name" value="AI-2E-like"/>
</dbReference>
<keyword evidence="7 8" id="KW-0472">Membrane</keyword>
<evidence type="ECO:0000256" key="4">
    <source>
        <dbReference type="ARBA" id="ARBA00022475"/>
    </source>
</evidence>
<dbReference type="EMBL" id="JACHKA010000001">
    <property type="protein sequence ID" value="MBB5984903.1"/>
    <property type="molecule type" value="Genomic_DNA"/>
</dbReference>
<feature type="transmembrane region" description="Helical" evidence="8">
    <location>
        <begin position="296"/>
        <end position="319"/>
    </location>
</feature>
<protein>
    <submittedName>
        <fullName evidence="9">AI-2 transport protein TqsA</fullName>
    </submittedName>
</protein>
<feature type="transmembrane region" description="Helical" evidence="8">
    <location>
        <begin position="220"/>
        <end position="244"/>
    </location>
</feature>
<evidence type="ECO:0000256" key="1">
    <source>
        <dbReference type="ARBA" id="ARBA00004651"/>
    </source>
</evidence>
<dbReference type="Proteomes" id="UP001138540">
    <property type="component" value="Unassembled WGS sequence"/>
</dbReference>
<keyword evidence="5 8" id="KW-0812">Transmembrane</keyword>
<keyword evidence="6 8" id="KW-1133">Transmembrane helix</keyword>
<evidence type="ECO:0000256" key="8">
    <source>
        <dbReference type="SAM" id="Phobius"/>
    </source>
</evidence>
<evidence type="ECO:0000313" key="10">
    <source>
        <dbReference type="Proteomes" id="UP001138540"/>
    </source>
</evidence>
<evidence type="ECO:0000313" key="9">
    <source>
        <dbReference type="EMBL" id="MBB5984903.1"/>
    </source>
</evidence>
<dbReference type="RefSeq" id="WP_184150602.1">
    <property type="nucleotide sequence ID" value="NZ_JACHKA010000001.1"/>
</dbReference>
<evidence type="ECO:0000256" key="6">
    <source>
        <dbReference type="ARBA" id="ARBA00022989"/>
    </source>
</evidence>
<reference evidence="9 10" key="1">
    <citation type="submission" date="2020-08" db="EMBL/GenBank/DDBJ databases">
        <title>Exploring microbial biodiversity for novel pathways involved in the catabolism of aromatic compounds derived from lignin.</title>
        <authorList>
            <person name="Elkins J."/>
        </authorList>
    </citation>
    <scope>NUCLEOTIDE SEQUENCE [LARGE SCALE GENOMIC DNA]</scope>
    <source>
        <strain evidence="9 10">B1D3A</strain>
    </source>
</reference>
<dbReference type="Pfam" id="PF01594">
    <property type="entry name" value="AI-2E_transport"/>
    <property type="match status" value="1"/>
</dbReference>
<proteinExistence type="inferred from homology"/>
<evidence type="ECO:0000256" key="5">
    <source>
        <dbReference type="ARBA" id="ARBA00022692"/>
    </source>
</evidence>
<gene>
    <name evidence="9" type="ORF">HNP60_000877</name>
</gene>
<feature type="transmembrane region" description="Helical" evidence="8">
    <location>
        <begin position="58"/>
        <end position="82"/>
    </location>
</feature>
<evidence type="ECO:0000256" key="3">
    <source>
        <dbReference type="ARBA" id="ARBA00022448"/>
    </source>
</evidence>
<comment type="subcellular location">
    <subcellularLocation>
        <location evidence="1">Cell membrane</location>
        <topology evidence="1">Multi-pass membrane protein</topology>
    </subcellularLocation>
</comment>
<comment type="caution">
    <text evidence="9">The sequence shown here is derived from an EMBL/GenBank/DDBJ whole genome shotgun (WGS) entry which is preliminary data.</text>
</comment>
<dbReference type="PANTHER" id="PTHR21716">
    <property type="entry name" value="TRANSMEMBRANE PROTEIN"/>
    <property type="match status" value="1"/>
</dbReference>
<keyword evidence="4" id="KW-1003">Cell membrane</keyword>
<keyword evidence="10" id="KW-1185">Reference proteome</keyword>
<feature type="transmembrane region" description="Helical" evidence="8">
    <location>
        <begin position="256"/>
        <end position="276"/>
    </location>
</feature>